<dbReference type="EMBL" id="MU266734">
    <property type="protein sequence ID" value="KAH7918793.1"/>
    <property type="molecule type" value="Genomic_DNA"/>
</dbReference>
<accession>A0ACB8B1R4</accession>
<reference evidence="1" key="1">
    <citation type="journal article" date="2021" name="New Phytol.">
        <title>Evolutionary innovations through gain and loss of genes in the ectomycorrhizal Boletales.</title>
        <authorList>
            <person name="Wu G."/>
            <person name="Miyauchi S."/>
            <person name="Morin E."/>
            <person name="Kuo A."/>
            <person name="Drula E."/>
            <person name="Varga T."/>
            <person name="Kohler A."/>
            <person name="Feng B."/>
            <person name="Cao Y."/>
            <person name="Lipzen A."/>
            <person name="Daum C."/>
            <person name="Hundley H."/>
            <person name="Pangilinan J."/>
            <person name="Johnson J."/>
            <person name="Barry K."/>
            <person name="LaButti K."/>
            <person name="Ng V."/>
            <person name="Ahrendt S."/>
            <person name="Min B."/>
            <person name="Choi I.G."/>
            <person name="Park H."/>
            <person name="Plett J.M."/>
            <person name="Magnuson J."/>
            <person name="Spatafora J.W."/>
            <person name="Nagy L.G."/>
            <person name="Henrissat B."/>
            <person name="Grigoriev I.V."/>
            <person name="Yang Z.L."/>
            <person name="Xu J."/>
            <person name="Martin F.M."/>
        </authorList>
    </citation>
    <scope>NUCLEOTIDE SEQUENCE</scope>
    <source>
        <strain evidence="1">KUC20120723A-06</strain>
    </source>
</reference>
<evidence type="ECO:0000313" key="2">
    <source>
        <dbReference type="Proteomes" id="UP000790709"/>
    </source>
</evidence>
<protein>
    <submittedName>
        <fullName evidence="1">Uncharacterized protein</fullName>
    </submittedName>
</protein>
<name>A0ACB8B1R4_9AGAM</name>
<evidence type="ECO:0000313" key="1">
    <source>
        <dbReference type="EMBL" id="KAH7918793.1"/>
    </source>
</evidence>
<organism evidence="1 2">
    <name type="scientific">Leucogyrophana mollusca</name>
    <dbReference type="NCBI Taxonomy" id="85980"/>
    <lineage>
        <taxon>Eukaryota</taxon>
        <taxon>Fungi</taxon>
        <taxon>Dikarya</taxon>
        <taxon>Basidiomycota</taxon>
        <taxon>Agaricomycotina</taxon>
        <taxon>Agaricomycetes</taxon>
        <taxon>Agaricomycetidae</taxon>
        <taxon>Boletales</taxon>
        <taxon>Boletales incertae sedis</taxon>
        <taxon>Leucogyrophana</taxon>
    </lineage>
</organism>
<sequence length="218" mass="24985">MSSTHYEAQPESNSFLTFKDCFARRIISQPGFDDADLDDFTSYLAFEAWGALSQHLRDASYETRSSVPDIDSISIETTPHSVTETLTAYGLASDSESCQQLMRKIVEDYIKQACAPPPVWSTTRTIECEICEREVPLTYHHLIPRSTHAKVLKKKMHPESIINSVAWLCRPCHTAVHHMATNDELARSYHTVELLLGREDIQKWRKYAARQRWGVRRG</sequence>
<dbReference type="Proteomes" id="UP000790709">
    <property type="component" value="Unassembled WGS sequence"/>
</dbReference>
<comment type="caution">
    <text evidence="1">The sequence shown here is derived from an EMBL/GenBank/DDBJ whole genome shotgun (WGS) entry which is preliminary data.</text>
</comment>
<gene>
    <name evidence="1" type="ORF">BV22DRAFT_1100149</name>
</gene>
<proteinExistence type="predicted"/>
<keyword evidence="2" id="KW-1185">Reference proteome</keyword>